<evidence type="ECO:0000256" key="1">
    <source>
        <dbReference type="SAM" id="MobiDB-lite"/>
    </source>
</evidence>
<protein>
    <submittedName>
        <fullName evidence="2">Uncharacterized protein</fullName>
    </submittedName>
</protein>
<dbReference type="AlphaFoldDB" id="A0A699KNL7"/>
<reference evidence="2" key="1">
    <citation type="journal article" date="2019" name="Sci. Rep.">
        <title>Draft genome of Tanacetum cinerariifolium, the natural source of mosquito coil.</title>
        <authorList>
            <person name="Yamashiro T."/>
            <person name="Shiraishi A."/>
            <person name="Satake H."/>
            <person name="Nakayama K."/>
        </authorList>
    </citation>
    <scope>NUCLEOTIDE SEQUENCE</scope>
</reference>
<organism evidence="2">
    <name type="scientific">Tanacetum cinerariifolium</name>
    <name type="common">Dalmatian daisy</name>
    <name type="synonym">Chrysanthemum cinerariifolium</name>
    <dbReference type="NCBI Taxonomy" id="118510"/>
    <lineage>
        <taxon>Eukaryota</taxon>
        <taxon>Viridiplantae</taxon>
        <taxon>Streptophyta</taxon>
        <taxon>Embryophyta</taxon>
        <taxon>Tracheophyta</taxon>
        <taxon>Spermatophyta</taxon>
        <taxon>Magnoliopsida</taxon>
        <taxon>eudicotyledons</taxon>
        <taxon>Gunneridae</taxon>
        <taxon>Pentapetalae</taxon>
        <taxon>asterids</taxon>
        <taxon>campanulids</taxon>
        <taxon>Asterales</taxon>
        <taxon>Asteraceae</taxon>
        <taxon>Asteroideae</taxon>
        <taxon>Anthemideae</taxon>
        <taxon>Anthemidinae</taxon>
        <taxon>Tanacetum</taxon>
    </lineage>
</organism>
<feature type="non-terminal residue" evidence="2">
    <location>
        <position position="1"/>
    </location>
</feature>
<name>A0A699KNL7_TANCI</name>
<accession>A0A699KNL7</accession>
<comment type="caution">
    <text evidence="2">The sequence shown here is derived from an EMBL/GenBank/DDBJ whole genome shotgun (WGS) entry which is preliminary data.</text>
</comment>
<proteinExistence type="predicted"/>
<feature type="region of interest" description="Disordered" evidence="1">
    <location>
        <begin position="1"/>
        <end position="65"/>
    </location>
</feature>
<feature type="compositionally biased region" description="Polar residues" evidence="1">
    <location>
        <begin position="1"/>
        <end position="40"/>
    </location>
</feature>
<gene>
    <name evidence="2" type="ORF">Tci_674264</name>
</gene>
<dbReference type="EMBL" id="BKCJ010535510">
    <property type="protein sequence ID" value="GFB02293.1"/>
    <property type="molecule type" value="Genomic_DNA"/>
</dbReference>
<evidence type="ECO:0000313" key="2">
    <source>
        <dbReference type="EMBL" id="GFB02293.1"/>
    </source>
</evidence>
<sequence length="129" mass="14314">VPTTQPQPIESTQGTHRITSAPSTPNLDVNEGESSAQRKSTVIRFRIPPRRSTRLTPPTPIPTATKVKDMTLQDTIQLSIAEQKSHEVFKAQQNAGKVNEHLVVEDIEKMVEGTENVDEDEFVCSIHNS</sequence>